<evidence type="ECO:0000256" key="2">
    <source>
        <dbReference type="ARBA" id="ARBA00007814"/>
    </source>
</evidence>
<dbReference type="AlphaFoldDB" id="A0A0N0GQA1"/>
<dbReference type="GO" id="GO:0005737">
    <property type="term" value="C:cytoplasm"/>
    <property type="evidence" value="ECO:0007669"/>
    <property type="project" value="UniProtKB-SubCell"/>
</dbReference>
<evidence type="ECO:0000256" key="3">
    <source>
        <dbReference type="ARBA" id="ARBA00022490"/>
    </source>
</evidence>
<dbReference type="PANTHER" id="PTHR14202">
    <property type="entry name" value="60 KDA RIBONUCLEOPROTEIN SSA/RO"/>
    <property type="match status" value="1"/>
</dbReference>
<comment type="similarity">
    <text evidence="2">Belongs to the Ro 60 kDa family.</text>
</comment>
<dbReference type="PROSITE" id="PS50988">
    <property type="entry name" value="TROVE"/>
    <property type="match status" value="1"/>
</dbReference>
<evidence type="ECO:0000256" key="6">
    <source>
        <dbReference type="ARBA" id="ARBA00023274"/>
    </source>
</evidence>
<dbReference type="InterPro" id="IPR036465">
    <property type="entry name" value="vWFA_dom_sf"/>
</dbReference>
<dbReference type="SUPFAM" id="SSF140864">
    <property type="entry name" value="TROVE domain-like"/>
    <property type="match status" value="1"/>
</dbReference>
<organism evidence="8 9">
    <name type="scientific">Amantichitinum ursilacus</name>
    <dbReference type="NCBI Taxonomy" id="857265"/>
    <lineage>
        <taxon>Bacteria</taxon>
        <taxon>Pseudomonadati</taxon>
        <taxon>Pseudomonadota</taxon>
        <taxon>Betaproteobacteria</taxon>
        <taxon>Neisseriales</taxon>
        <taxon>Chitinibacteraceae</taxon>
        <taxon>Amantichitinum</taxon>
    </lineage>
</organism>
<keyword evidence="9" id="KW-1185">Reference proteome</keyword>
<evidence type="ECO:0000256" key="5">
    <source>
        <dbReference type="ARBA" id="ARBA00022884"/>
    </source>
</evidence>
<dbReference type="InterPro" id="IPR040322">
    <property type="entry name" value="TROVE2"/>
</dbReference>
<protein>
    <recommendedName>
        <fullName evidence="7">TROVE domain-containing protein</fullName>
    </recommendedName>
</protein>
<comment type="subcellular location">
    <subcellularLocation>
        <location evidence="1">Cytoplasm</location>
    </subcellularLocation>
</comment>
<evidence type="ECO:0000313" key="8">
    <source>
        <dbReference type="EMBL" id="KPC54592.1"/>
    </source>
</evidence>
<keyword evidence="4" id="KW-0479">Metal-binding</keyword>
<dbReference type="GO" id="GO:0003723">
    <property type="term" value="F:RNA binding"/>
    <property type="evidence" value="ECO:0007669"/>
    <property type="project" value="UniProtKB-KW"/>
</dbReference>
<sequence>MANLQLFNALTASLPQTNTLNRSNAAAYAYKPEHKLAQLVMTGCLNQTFYAQAELQLADVLTLCAGLDARFIAQAAIYGRQRGHMKDMPALLLAVLSRKDAALFAQVFDQVIDNGKMLRNFVQIMRSGATGRKSLGSRPKKAVQAWLNRATEAQLLSASIGSAPSLADVIKMVHPKPQEAWREAFFAWVLGQSCNRAALPPLTQQLLAFRADTALEMPNVPFQLLTSSALNSAQWGRLAERMGWQALRMNLNTLARQGVFVQPGMIDMVAARLADPELVAAARVYPYQLLAAWRMTGGEIPAQIKNALQDALEIALRNVPALQGHVVVCPDVSGSMSSPVTGWRPGATTAVRCIDVAALMAAAVLRQCPQARVLPFETKVVQVRLNARDSVLTNAEKLAAIGGGGTRCSAPLAQLVKEKAVVDTVILVSDNESWIDARRHGATETLQQWQQIKHRNPQARLICIDMQPYGTTQAQESPDILNVGGFGDAVFDVVAQFAAGSFGAGHWVNAIKRTRLAGDA</sequence>
<dbReference type="STRING" id="857265.WG78_03435"/>
<dbReference type="PATRIC" id="fig|857265.3.peg.701"/>
<dbReference type="OrthoDB" id="208855at2"/>
<dbReference type="InterPro" id="IPR008858">
    <property type="entry name" value="TROVE_dom"/>
</dbReference>
<dbReference type="Gene3D" id="3.40.50.410">
    <property type="entry name" value="von Willebrand factor, type A domain"/>
    <property type="match status" value="1"/>
</dbReference>
<evidence type="ECO:0000259" key="7">
    <source>
        <dbReference type="PROSITE" id="PS50988"/>
    </source>
</evidence>
<dbReference type="InterPro" id="IPR037214">
    <property type="entry name" value="TROVE_dom_sf"/>
</dbReference>
<evidence type="ECO:0000313" key="9">
    <source>
        <dbReference type="Proteomes" id="UP000037939"/>
    </source>
</evidence>
<proteinExistence type="inferred from homology"/>
<keyword evidence="6" id="KW-0687">Ribonucleoprotein</keyword>
<dbReference type="Pfam" id="PF25045">
    <property type="entry name" value="vWA_Ro60"/>
    <property type="match status" value="1"/>
</dbReference>
<name>A0A0N0GQA1_9NEIS</name>
<evidence type="ECO:0000256" key="4">
    <source>
        <dbReference type="ARBA" id="ARBA00022723"/>
    </source>
</evidence>
<dbReference type="InterPro" id="IPR056800">
    <property type="entry name" value="vWA_Ro60"/>
</dbReference>
<evidence type="ECO:0000256" key="1">
    <source>
        <dbReference type="ARBA" id="ARBA00004496"/>
    </source>
</evidence>
<comment type="caution">
    <text evidence="8">The sequence shown here is derived from an EMBL/GenBank/DDBJ whole genome shotgun (WGS) entry which is preliminary data.</text>
</comment>
<keyword evidence="3" id="KW-0963">Cytoplasm</keyword>
<feature type="domain" description="TROVE" evidence="7">
    <location>
        <begin position="19"/>
        <end position="324"/>
    </location>
</feature>
<dbReference type="GO" id="GO:1990904">
    <property type="term" value="C:ribonucleoprotein complex"/>
    <property type="evidence" value="ECO:0007669"/>
    <property type="project" value="UniProtKB-KW"/>
</dbReference>
<dbReference type="EMBL" id="LAQT01000002">
    <property type="protein sequence ID" value="KPC54592.1"/>
    <property type="molecule type" value="Genomic_DNA"/>
</dbReference>
<gene>
    <name evidence="8" type="ORF">WG78_03435</name>
</gene>
<dbReference type="PANTHER" id="PTHR14202:SF0">
    <property type="entry name" value="RNA-BINDING PROTEIN RO60"/>
    <property type="match status" value="1"/>
</dbReference>
<dbReference type="GO" id="GO:0046872">
    <property type="term" value="F:metal ion binding"/>
    <property type="evidence" value="ECO:0007669"/>
    <property type="project" value="UniProtKB-KW"/>
</dbReference>
<dbReference type="SUPFAM" id="SSF53300">
    <property type="entry name" value="vWA-like"/>
    <property type="match status" value="1"/>
</dbReference>
<keyword evidence="5" id="KW-0694">RNA-binding</keyword>
<accession>A0A0N0GQA1</accession>
<dbReference type="RefSeq" id="WP_053936377.1">
    <property type="nucleotide sequence ID" value="NZ_LAQT01000002.1"/>
</dbReference>
<dbReference type="Proteomes" id="UP000037939">
    <property type="component" value="Unassembled WGS sequence"/>
</dbReference>
<dbReference type="Pfam" id="PF05731">
    <property type="entry name" value="TROVE"/>
    <property type="match status" value="1"/>
</dbReference>
<reference evidence="8 9" key="1">
    <citation type="submission" date="2015-07" db="EMBL/GenBank/DDBJ databases">
        <title>Draft genome sequence of the Amantichitinum ursilacus IGB-41, a new chitin-degrading bacterium.</title>
        <authorList>
            <person name="Kirstahler P."/>
            <person name="Guenther M."/>
            <person name="Grumaz C."/>
            <person name="Rupp S."/>
            <person name="Zibek S."/>
            <person name="Sohn K."/>
        </authorList>
    </citation>
    <scope>NUCLEOTIDE SEQUENCE [LARGE SCALE GENOMIC DNA]</scope>
    <source>
        <strain evidence="8 9">IGB-41</strain>
    </source>
</reference>